<dbReference type="EMBL" id="JGVR01000019">
    <property type="protein sequence ID" value="KEZ17925.1"/>
    <property type="molecule type" value="Genomic_DNA"/>
</dbReference>
<dbReference type="Proteomes" id="UP000028534">
    <property type="component" value="Unassembled WGS sequence"/>
</dbReference>
<evidence type="ECO:0000256" key="7">
    <source>
        <dbReference type="ARBA" id="ARBA00023239"/>
    </source>
</evidence>
<evidence type="ECO:0000256" key="1">
    <source>
        <dbReference type="ARBA" id="ARBA00008136"/>
    </source>
</evidence>
<evidence type="ECO:0000256" key="3">
    <source>
        <dbReference type="ARBA" id="ARBA00022763"/>
    </source>
</evidence>
<accession>A0A084EIY3</accession>
<dbReference type="Pfam" id="PF02586">
    <property type="entry name" value="SRAP"/>
    <property type="match status" value="1"/>
</dbReference>
<dbReference type="EC" id="3.4.-.-" evidence="8"/>
<name>A0A084EIY3_SPHYA</name>
<dbReference type="eggNOG" id="COG2135">
    <property type="taxonomic scope" value="Bacteria"/>
</dbReference>
<evidence type="ECO:0000313" key="10">
    <source>
        <dbReference type="EMBL" id="OAH42566.1"/>
    </source>
</evidence>
<evidence type="ECO:0000256" key="4">
    <source>
        <dbReference type="ARBA" id="ARBA00022801"/>
    </source>
</evidence>
<dbReference type="SUPFAM" id="SSF143081">
    <property type="entry name" value="BB1717-like"/>
    <property type="match status" value="1"/>
</dbReference>
<dbReference type="RefSeq" id="WP_037520655.1">
    <property type="nucleotide sequence ID" value="NZ_CP047218.1"/>
</dbReference>
<reference evidence="9 12" key="1">
    <citation type="submission" date="2014-03" db="EMBL/GenBank/DDBJ databases">
        <title>Genome sequence of Sphingobium yanoikuyae B1.</title>
        <authorList>
            <person name="Gan H.M."/>
            <person name="Gan H.Y."/>
            <person name="Savka M.A."/>
        </authorList>
    </citation>
    <scope>NUCLEOTIDE SEQUENCE [LARGE SCALE GENOMIC DNA]</scope>
    <source>
        <strain evidence="9 12">B1</strain>
    </source>
</reference>
<gene>
    <name evidence="10" type="ORF">AX777_04755</name>
    <name evidence="9" type="ORF">CP98_03100</name>
    <name evidence="11" type="ORF">GS397_07875</name>
</gene>
<evidence type="ECO:0000256" key="8">
    <source>
        <dbReference type="RuleBase" id="RU364100"/>
    </source>
</evidence>
<dbReference type="OrthoDB" id="9782620at2"/>
<dbReference type="InterPro" id="IPR036590">
    <property type="entry name" value="SRAP-like"/>
</dbReference>
<keyword evidence="7" id="KW-0456">Lyase</keyword>
<sequence>MCNDYRLLIDIASIAEDFDGLKIKIKMPEGTPNVPAREDIKMTDMAPIVRSVEGERGVGELVNRRWSWPAHNGRPVYNFRTEGREFISNRCLILADGFYEFTDPTDPKQKRLDKWLFTMADHDWFCIAGIWRESPLGEAFTMLTMDAGPDVAPYHHRQIIPLARDQWADWLDPNVPAKEVLRWSPKGSLPVTQVYGAPPAQGALL</sequence>
<keyword evidence="2 8" id="KW-0645">Protease</keyword>
<dbReference type="GO" id="GO:0006508">
    <property type="term" value="P:proteolysis"/>
    <property type="evidence" value="ECO:0007669"/>
    <property type="project" value="UniProtKB-KW"/>
</dbReference>
<dbReference type="GO" id="GO:0016829">
    <property type="term" value="F:lyase activity"/>
    <property type="evidence" value="ECO:0007669"/>
    <property type="project" value="UniProtKB-KW"/>
</dbReference>
<evidence type="ECO:0000313" key="9">
    <source>
        <dbReference type="EMBL" id="KEZ17925.1"/>
    </source>
</evidence>
<keyword evidence="6" id="KW-0238">DNA-binding</keyword>
<dbReference type="EMBL" id="CP047218">
    <property type="protein sequence ID" value="QHD66978.1"/>
    <property type="molecule type" value="Genomic_DNA"/>
</dbReference>
<dbReference type="InterPro" id="IPR003738">
    <property type="entry name" value="SRAP"/>
</dbReference>
<evidence type="ECO:0000256" key="6">
    <source>
        <dbReference type="ARBA" id="ARBA00023125"/>
    </source>
</evidence>
<evidence type="ECO:0000313" key="13">
    <source>
        <dbReference type="Proteomes" id="UP000077262"/>
    </source>
</evidence>
<dbReference type="PANTHER" id="PTHR13604">
    <property type="entry name" value="DC12-RELATED"/>
    <property type="match status" value="1"/>
</dbReference>
<dbReference type="PATRIC" id="fig|13690.10.peg.3178"/>
<dbReference type="AlphaFoldDB" id="A0A084EIY3"/>
<dbReference type="PANTHER" id="PTHR13604:SF0">
    <property type="entry name" value="ABASIC SITE PROCESSING PROTEIN HMCES"/>
    <property type="match status" value="1"/>
</dbReference>
<dbReference type="Gene3D" id="3.90.1680.10">
    <property type="entry name" value="SOS response associated peptidase-like"/>
    <property type="match status" value="1"/>
</dbReference>
<dbReference type="GO" id="GO:0003697">
    <property type="term" value="F:single-stranded DNA binding"/>
    <property type="evidence" value="ECO:0007669"/>
    <property type="project" value="InterPro"/>
</dbReference>
<keyword evidence="4 8" id="KW-0378">Hydrolase</keyword>
<protein>
    <recommendedName>
        <fullName evidence="8">Abasic site processing protein</fullName>
        <ecNumber evidence="8">3.4.-.-</ecNumber>
    </recommendedName>
</protein>
<proteinExistence type="inferred from homology"/>
<dbReference type="GO" id="GO:0106300">
    <property type="term" value="P:protein-DNA covalent cross-linking repair"/>
    <property type="evidence" value="ECO:0007669"/>
    <property type="project" value="InterPro"/>
</dbReference>
<keyword evidence="3" id="KW-0227">DNA damage</keyword>
<dbReference type="STRING" id="13690.AX777_04755"/>
<evidence type="ECO:0000313" key="11">
    <source>
        <dbReference type="EMBL" id="QHD66978.1"/>
    </source>
</evidence>
<evidence type="ECO:0000313" key="14">
    <source>
        <dbReference type="Proteomes" id="UP000464086"/>
    </source>
</evidence>
<evidence type="ECO:0000256" key="2">
    <source>
        <dbReference type="ARBA" id="ARBA00022670"/>
    </source>
</evidence>
<dbReference type="GO" id="GO:0008233">
    <property type="term" value="F:peptidase activity"/>
    <property type="evidence" value="ECO:0007669"/>
    <property type="project" value="UniProtKB-KW"/>
</dbReference>
<reference evidence="11 14" key="3">
    <citation type="submission" date="2019-12" db="EMBL/GenBank/DDBJ databases">
        <title>Functional and genomic insights into the Sphingobium yanoikuyae YC-JY1, a bacterium efficiently degrading bisphenol A.</title>
        <authorList>
            <person name="Jia Y."/>
            <person name="Li X."/>
            <person name="Wang J."/>
            <person name="Eltoukhy A."/>
            <person name="Lamraoui I."/>
            <person name="Yan Y."/>
        </authorList>
    </citation>
    <scope>NUCLEOTIDE SEQUENCE [LARGE SCALE GENOMIC DNA]</scope>
    <source>
        <strain evidence="11 14">YC-JY1</strain>
    </source>
</reference>
<comment type="similarity">
    <text evidence="1 8">Belongs to the SOS response-associated peptidase family.</text>
</comment>
<evidence type="ECO:0000313" key="12">
    <source>
        <dbReference type="Proteomes" id="UP000028534"/>
    </source>
</evidence>
<keyword evidence="5" id="KW-0190">Covalent protein-DNA linkage</keyword>
<dbReference type="Proteomes" id="UP000464086">
    <property type="component" value="Chromosome"/>
</dbReference>
<reference evidence="10 13" key="2">
    <citation type="submission" date="2016-02" db="EMBL/GenBank/DDBJ databases">
        <authorList>
            <person name="Wen L."/>
            <person name="He K."/>
            <person name="Yang H."/>
        </authorList>
    </citation>
    <scope>NUCLEOTIDE SEQUENCE [LARGE SCALE GENOMIC DNA]</scope>
    <source>
        <strain evidence="10 13">CD09_2</strain>
    </source>
</reference>
<evidence type="ECO:0000256" key="5">
    <source>
        <dbReference type="ARBA" id="ARBA00023124"/>
    </source>
</evidence>
<dbReference type="Proteomes" id="UP000077262">
    <property type="component" value="Unassembled WGS sequence"/>
</dbReference>
<organism evidence="9 12">
    <name type="scientific">Sphingobium yanoikuyae</name>
    <name type="common">Sphingomonas yanoikuyae</name>
    <dbReference type="NCBI Taxonomy" id="13690"/>
    <lineage>
        <taxon>Bacteria</taxon>
        <taxon>Pseudomonadati</taxon>
        <taxon>Pseudomonadota</taxon>
        <taxon>Alphaproteobacteria</taxon>
        <taxon>Sphingomonadales</taxon>
        <taxon>Sphingomonadaceae</taxon>
        <taxon>Sphingobium</taxon>
    </lineage>
</organism>
<dbReference type="EMBL" id="LSTR01000040">
    <property type="protein sequence ID" value="OAH42566.1"/>
    <property type="molecule type" value="Genomic_DNA"/>
</dbReference>